<evidence type="ECO:0000313" key="7">
    <source>
        <dbReference type="EMBL" id="GGB77338.1"/>
    </source>
</evidence>
<feature type="transmembrane region" description="Helical" evidence="6">
    <location>
        <begin position="193"/>
        <end position="210"/>
    </location>
</feature>
<organism evidence="7 8">
    <name type="scientific">Flavobacterium suaedae</name>
    <dbReference type="NCBI Taxonomy" id="1767027"/>
    <lineage>
        <taxon>Bacteria</taxon>
        <taxon>Pseudomonadati</taxon>
        <taxon>Bacteroidota</taxon>
        <taxon>Flavobacteriia</taxon>
        <taxon>Flavobacteriales</taxon>
        <taxon>Flavobacteriaceae</taxon>
        <taxon>Flavobacterium</taxon>
    </lineage>
</organism>
<evidence type="ECO:0000256" key="2">
    <source>
        <dbReference type="ARBA" id="ARBA00022475"/>
    </source>
</evidence>
<accession>A0ABQ1JTF0</accession>
<comment type="subcellular location">
    <subcellularLocation>
        <location evidence="1">Cell membrane</location>
        <topology evidence="1">Multi-pass membrane protein</topology>
    </subcellularLocation>
</comment>
<evidence type="ECO:0000256" key="6">
    <source>
        <dbReference type="SAM" id="Phobius"/>
    </source>
</evidence>
<dbReference type="InterPro" id="IPR001123">
    <property type="entry name" value="LeuE-type"/>
</dbReference>
<feature type="transmembrane region" description="Helical" evidence="6">
    <location>
        <begin position="39"/>
        <end position="59"/>
    </location>
</feature>
<evidence type="ECO:0000256" key="1">
    <source>
        <dbReference type="ARBA" id="ARBA00004651"/>
    </source>
</evidence>
<dbReference type="PANTHER" id="PTHR30086">
    <property type="entry name" value="ARGININE EXPORTER PROTEIN ARGO"/>
    <property type="match status" value="1"/>
</dbReference>
<dbReference type="PANTHER" id="PTHR30086:SF20">
    <property type="entry name" value="ARGININE EXPORTER PROTEIN ARGO-RELATED"/>
    <property type="match status" value="1"/>
</dbReference>
<keyword evidence="2" id="KW-1003">Cell membrane</keyword>
<reference evidence="8" key="1">
    <citation type="journal article" date="2019" name="Int. J. Syst. Evol. Microbiol.">
        <title>The Global Catalogue of Microorganisms (GCM) 10K type strain sequencing project: providing services to taxonomists for standard genome sequencing and annotation.</title>
        <authorList>
            <consortium name="The Broad Institute Genomics Platform"/>
            <consortium name="The Broad Institute Genome Sequencing Center for Infectious Disease"/>
            <person name="Wu L."/>
            <person name="Ma J."/>
        </authorList>
    </citation>
    <scope>NUCLEOTIDE SEQUENCE [LARGE SCALE GENOMIC DNA]</scope>
    <source>
        <strain evidence="8">CGMCC 1.15461</strain>
    </source>
</reference>
<keyword evidence="8" id="KW-1185">Reference proteome</keyword>
<feature type="transmembrane region" description="Helical" evidence="6">
    <location>
        <begin position="71"/>
        <end position="90"/>
    </location>
</feature>
<evidence type="ECO:0000313" key="8">
    <source>
        <dbReference type="Proteomes" id="UP000615760"/>
    </source>
</evidence>
<dbReference type="EMBL" id="BMJE01000004">
    <property type="protein sequence ID" value="GGB77338.1"/>
    <property type="molecule type" value="Genomic_DNA"/>
</dbReference>
<proteinExistence type="predicted"/>
<keyword evidence="5 6" id="KW-0472">Membrane</keyword>
<evidence type="ECO:0000256" key="3">
    <source>
        <dbReference type="ARBA" id="ARBA00022692"/>
    </source>
</evidence>
<evidence type="ECO:0000256" key="5">
    <source>
        <dbReference type="ARBA" id="ARBA00023136"/>
    </source>
</evidence>
<comment type="caution">
    <text evidence="7">The sequence shown here is derived from an EMBL/GenBank/DDBJ whole genome shotgun (WGS) entry which is preliminary data.</text>
</comment>
<dbReference type="Proteomes" id="UP000615760">
    <property type="component" value="Unassembled WGS sequence"/>
</dbReference>
<protein>
    <submittedName>
        <fullName evidence="7">Lysine transporter LysE</fullName>
    </submittedName>
</protein>
<feature type="transmembrane region" description="Helical" evidence="6">
    <location>
        <begin position="153"/>
        <end position="173"/>
    </location>
</feature>
<name>A0ABQ1JTF0_9FLAO</name>
<dbReference type="RefSeq" id="WP_188620821.1">
    <property type="nucleotide sequence ID" value="NZ_BMJE01000004.1"/>
</dbReference>
<dbReference type="Pfam" id="PF01810">
    <property type="entry name" value="LysE"/>
    <property type="match status" value="1"/>
</dbReference>
<evidence type="ECO:0000256" key="4">
    <source>
        <dbReference type="ARBA" id="ARBA00022989"/>
    </source>
</evidence>
<sequence>MIDDIFAALPLGFMLSFMPGAVFFVLLETSVIKGFRAAIAFDFGVLLADIVFICIAYFSSYRLLQSIKDEPALFIFGGLILLTYGIISFIKQKRDSKKEKVLKSESKDIIKNNYFGLFVKGFFLNFINVGVLGFWLAIIIAVGPKLDMDQSRIVIFFASVLGGYLLTDIGKILLAKQLRKRLTKTNILKIKQVISVILMIFGIVLLMQGWSPSDREFVNSAIETLEKE</sequence>
<feature type="transmembrane region" description="Helical" evidence="6">
    <location>
        <begin position="117"/>
        <end position="141"/>
    </location>
</feature>
<keyword evidence="4 6" id="KW-1133">Transmembrane helix</keyword>
<gene>
    <name evidence="7" type="ORF">GCM10007424_16730</name>
</gene>
<keyword evidence="3 6" id="KW-0812">Transmembrane</keyword>
<feature type="transmembrane region" description="Helical" evidence="6">
    <location>
        <begin position="6"/>
        <end position="27"/>
    </location>
</feature>